<evidence type="ECO:0000313" key="1">
    <source>
        <dbReference type="Proteomes" id="UP000095284"/>
    </source>
</evidence>
<sequence length="147" mass="16664">MIRPTIKSGIYVSPLFFYQTGMRNLLFWVFVLLGVGVKATVLESARMFNERLSNDPDSFLLPGRVILPKNGNIANSESQIKDSYFEAMKSLADKEGIKLITGQNPSLLDINEGLRNTPFNYPAKIYRPHYAPRFQSAAKLCEKLRMC</sequence>
<protein>
    <submittedName>
        <fullName evidence="2">Glutamate--cysteine ligase</fullName>
    </submittedName>
</protein>
<name>A0A1I7SUB6_BURXY</name>
<accession>A0A1I7SUB6</accession>
<dbReference type="AlphaFoldDB" id="A0A1I7SUB6"/>
<dbReference type="WBParaSite" id="BXY_1663800.1">
    <property type="protein sequence ID" value="BXY_1663800.1"/>
    <property type="gene ID" value="BXY_1663800"/>
</dbReference>
<dbReference type="Proteomes" id="UP000095284">
    <property type="component" value="Unplaced"/>
</dbReference>
<evidence type="ECO:0000313" key="2">
    <source>
        <dbReference type="WBParaSite" id="BXY_1663800.1"/>
    </source>
</evidence>
<proteinExistence type="predicted"/>
<reference evidence="2" key="1">
    <citation type="submission" date="2016-11" db="UniProtKB">
        <authorList>
            <consortium name="WormBaseParasite"/>
        </authorList>
    </citation>
    <scope>IDENTIFICATION</scope>
</reference>
<organism evidence="1 2">
    <name type="scientific">Bursaphelenchus xylophilus</name>
    <name type="common">Pinewood nematode worm</name>
    <name type="synonym">Aphelenchoides xylophilus</name>
    <dbReference type="NCBI Taxonomy" id="6326"/>
    <lineage>
        <taxon>Eukaryota</taxon>
        <taxon>Metazoa</taxon>
        <taxon>Ecdysozoa</taxon>
        <taxon>Nematoda</taxon>
        <taxon>Chromadorea</taxon>
        <taxon>Rhabditida</taxon>
        <taxon>Tylenchina</taxon>
        <taxon>Tylenchomorpha</taxon>
        <taxon>Aphelenchoidea</taxon>
        <taxon>Aphelenchoididae</taxon>
        <taxon>Bursaphelenchus</taxon>
    </lineage>
</organism>